<dbReference type="PROSITE" id="PS00135">
    <property type="entry name" value="TRYPSIN_SER"/>
    <property type="match status" value="1"/>
</dbReference>
<protein>
    <recommendedName>
        <fullName evidence="3">Peptidase S1 domain-containing protein</fullName>
    </recommendedName>
</protein>
<gene>
    <name evidence="4" type="ORF">GCK32_015860</name>
</gene>
<dbReference type="Pfam" id="PF00089">
    <property type="entry name" value="Trypsin"/>
    <property type="match status" value="1"/>
</dbReference>
<comment type="caution">
    <text evidence="4">The sequence shown here is derived from an EMBL/GenBank/DDBJ whole genome shotgun (WGS) entry which is preliminary data.</text>
</comment>
<dbReference type="SMART" id="SM00020">
    <property type="entry name" value="Tryp_SPc"/>
    <property type="match status" value="1"/>
</dbReference>
<dbReference type="EMBL" id="WIXE01020021">
    <property type="protein sequence ID" value="KAK5969555.1"/>
    <property type="molecule type" value="Genomic_DNA"/>
</dbReference>
<dbReference type="Gene3D" id="2.40.10.10">
    <property type="entry name" value="Trypsin-like serine proteases"/>
    <property type="match status" value="2"/>
</dbReference>
<dbReference type="PANTHER" id="PTHR24252:SF7">
    <property type="entry name" value="HYALIN"/>
    <property type="match status" value="1"/>
</dbReference>
<dbReference type="GO" id="GO:0004252">
    <property type="term" value="F:serine-type endopeptidase activity"/>
    <property type="evidence" value="ECO:0007669"/>
    <property type="project" value="InterPro"/>
</dbReference>
<keyword evidence="1" id="KW-1015">Disulfide bond</keyword>
<dbReference type="InterPro" id="IPR043504">
    <property type="entry name" value="Peptidase_S1_PA_chymotrypsin"/>
</dbReference>
<dbReference type="PRINTS" id="PR00722">
    <property type="entry name" value="CHYMOTRYPSIN"/>
</dbReference>
<dbReference type="InterPro" id="IPR001314">
    <property type="entry name" value="Peptidase_S1A"/>
</dbReference>
<organism evidence="4 5">
    <name type="scientific">Trichostrongylus colubriformis</name>
    <name type="common">Black scour worm</name>
    <dbReference type="NCBI Taxonomy" id="6319"/>
    <lineage>
        <taxon>Eukaryota</taxon>
        <taxon>Metazoa</taxon>
        <taxon>Ecdysozoa</taxon>
        <taxon>Nematoda</taxon>
        <taxon>Chromadorea</taxon>
        <taxon>Rhabditida</taxon>
        <taxon>Rhabditina</taxon>
        <taxon>Rhabditomorpha</taxon>
        <taxon>Strongyloidea</taxon>
        <taxon>Trichostrongylidae</taxon>
        <taxon>Trichostrongylus</taxon>
    </lineage>
</organism>
<reference evidence="4 5" key="1">
    <citation type="submission" date="2019-10" db="EMBL/GenBank/DDBJ databases">
        <title>Assembly and Annotation for the nematode Trichostrongylus colubriformis.</title>
        <authorList>
            <person name="Martin J."/>
        </authorList>
    </citation>
    <scope>NUCLEOTIDE SEQUENCE [LARGE SCALE GENOMIC DNA]</scope>
    <source>
        <strain evidence="4">G859</strain>
        <tissue evidence="4">Whole worm</tissue>
    </source>
</reference>
<dbReference type="SUPFAM" id="SSF50494">
    <property type="entry name" value="Trypsin-like serine proteases"/>
    <property type="match status" value="1"/>
</dbReference>
<proteinExistence type="predicted"/>
<dbReference type="AlphaFoldDB" id="A0AAN8EYH3"/>
<dbReference type="InterPro" id="IPR018114">
    <property type="entry name" value="TRYPSIN_HIS"/>
</dbReference>
<evidence type="ECO:0000259" key="3">
    <source>
        <dbReference type="PROSITE" id="PS50240"/>
    </source>
</evidence>
<keyword evidence="2" id="KW-0645">Protease</keyword>
<evidence type="ECO:0000256" key="2">
    <source>
        <dbReference type="RuleBase" id="RU363034"/>
    </source>
</evidence>
<dbReference type="PROSITE" id="PS00134">
    <property type="entry name" value="TRYPSIN_HIS"/>
    <property type="match status" value="1"/>
</dbReference>
<keyword evidence="2" id="KW-0378">Hydrolase</keyword>
<dbReference type="InterPro" id="IPR009003">
    <property type="entry name" value="Peptidase_S1_PA"/>
</dbReference>
<evidence type="ECO:0000256" key="1">
    <source>
        <dbReference type="ARBA" id="ARBA00023157"/>
    </source>
</evidence>
<dbReference type="InterPro" id="IPR001254">
    <property type="entry name" value="Trypsin_dom"/>
</dbReference>
<dbReference type="InterPro" id="IPR033116">
    <property type="entry name" value="TRYPSIN_SER"/>
</dbReference>
<dbReference type="Proteomes" id="UP001331761">
    <property type="component" value="Unassembled WGS sequence"/>
</dbReference>
<keyword evidence="2" id="KW-0720">Serine protease</keyword>
<accession>A0AAN8EYH3</accession>
<dbReference type="PANTHER" id="PTHR24252">
    <property type="entry name" value="ACROSIN-RELATED"/>
    <property type="match status" value="1"/>
</dbReference>
<evidence type="ECO:0000313" key="5">
    <source>
        <dbReference type="Proteomes" id="UP001331761"/>
    </source>
</evidence>
<keyword evidence="5" id="KW-1185">Reference proteome</keyword>
<feature type="domain" description="Peptidase S1" evidence="3">
    <location>
        <begin position="42"/>
        <end position="231"/>
    </location>
</feature>
<evidence type="ECO:0000313" key="4">
    <source>
        <dbReference type="EMBL" id="KAK5969555.1"/>
    </source>
</evidence>
<name>A0AAN8EYH3_TRICO</name>
<dbReference type="GO" id="GO:0006508">
    <property type="term" value="P:proteolysis"/>
    <property type="evidence" value="ECO:0007669"/>
    <property type="project" value="UniProtKB-KW"/>
</dbReference>
<sequence>MLIEILYLSLTASCSRISDKENLSLKKSCGVRTLGSSKSFKIFGGETIKPNEYPWMVHLKIARNDFGKRATTYCSGSLISSRHILTAAHCVMNVDKKRLSTDCIPRFKTDKVKPQDVSAYLKNDVTNKEAAPICLPSADLALAKEVQVAGSGTSESGEDVFKVATLKFVEEGKDRVTIRGKSKGTSGCDGDSGGPLFQLDKNSKYAVVGVYSGDNVKAKKGCGIPGEVSTT</sequence>
<dbReference type="PROSITE" id="PS50240">
    <property type="entry name" value="TRYPSIN_DOM"/>
    <property type="match status" value="1"/>
</dbReference>